<proteinExistence type="predicted"/>
<gene>
    <name evidence="1" type="ORF">S01H4_54522</name>
</gene>
<name>X1D0X2_9ZZZZ</name>
<organism evidence="1">
    <name type="scientific">marine sediment metagenome</name>
    <dbReference type="NCBI Taxonomy" id="412755"/>
    <lineage>
        <taxon>unclassified sequences</taxon>
        <taxon>metagenomes</taxon>
        <taxon>ecological metagenomes</taxon>
    </lineage>
</organism>
<dbReference type="EMBL" id="BART01031385">
    <property type="protein sequence ID" value="GAH13802.1"/>
    <property type="molecule type" value="Genomic_DNA"/>
</dbReference>
<evidence type="ECO:0000313" key="1">
    <source>
        <dbReference type="EMBL" id="GAH13802.1"/>
    </source>
</evidence>
<sequence>MRGDHLAEGLTHLDGAIGHFDIRDGTKAGLVLRDDSKQFVAIEAKMFSTLSKGTTNASNYDQAARIVACIAWAIKQANRTAEDFESLGFYVLAPGDQINRGVFSSQVNKDSIDEKVEHRINSYAVHTKKYAELQTWQKDFFVPVLERIDVRCFL</sequence>
<protein>
    <submittedName>
        <fullName evidence="1">Uncharacterized protein</fullName>
    </submittedName>
</protein>
<dbReference type="AlphaFoldDB" id="X1D0X2"/>
<comment type="caution">
    <text evidence="1">The sequence shown here is derived from an EMBL/GenBank/DDBJ whole genome shotgun (WGS) entry which is preliminary data.</text>
</comment>
<accession>X1D0X2</accession>
<reference evidence="1" key="1">
    <citation type="journal article" date="2014" name="Front. Microbiol.">
        <title>High frequency of phylogenetically diverse reductive dehalogenase-homologous genes in deep subseafloor sedimentary metagenomes.</title>
        <authorList>
            <person name="Kawai M."/>
            <person name="Futagami T."/>
            <person name="Toyoda A."/>
            <person name="Takaki Y."/>
            <person name="Nishi S."/>
            <person name="Hori S."/>
            <person name="Arai W."/>
            <person name="Tsubouchi T."/>
            <person name="Morono Y."/>
            <person name="Uchiyama I."/>
            <person name="Ito T."/>
            <person name="Fujiyama A."/>
            <person name="Inagaki F."/>
            <person name="Takami H."/>
        </authorList>
    </citation>
    <scope>NUCLEOTIDE SEQUENCE</scope>
    <source>
        <strain evidence="1">Expedition CK06-06</strain>
    </source>
</reference>